<protein>
    <submittedName>
        <fullName evidence="1">Uncharacterized protein</fullName>
    </submittedName>
</protein>
<accession>A0A2A2TMX7</accession>
<reference evidence="1 2" key="1">
    <citation type="submission" date="2017-08" db="EMBL/GenBank/DDBJ databases">
        <title>Draft genome sequence of filamentous cyanobacterium Calothrix elsteri CCALA 953.</title>
        <authorList>
            <person name="Gagunashvili A.N."/>
            <person name="Elster J."/>
            <person name="Andresson O.S."/>
        </authorList>
    </citation>
    <scope>NUCLEOTIDE SEQUENCE [LARGE SCALE GENOMIC DNA]</scope>
    <source>
        <strain evidence="1 2">CCALA 953</strain>
    </source>
</reference>
<name>A0A2A2TMX7_9CYAN</name>
<dbReference type="Proteomes" id="UP000218238">
    <property type="component" value="Unassembled WGS sequence"/>
</dbReference>
<comment type="caution">
    <text evidence="1">The sequence shown here is derived from an EMBL/GenBank/DDBJ whole genome shotgun (WGS) entry which is preliminary data.</text>
</comment>
<evidence type="ECO:0000313" key="2">
    <source>
        <dbReference type="Proteomes" id="UP000218238"/>
    </source>
</evidence>
<proteinExistence type="predicted"/>
<dbReference type="EMBL" id="NTFS01000051">
    <property type="protein sequence ID" value="PAX59435.1"/>
    <property type="molecule type" value="Genomic_DNA"/>
</dbReference>
<dbReference type="AlphaFoldDB" id="A0A2A2TMX7"/>
<keyword evidence="2" id="KW-1185">Reference proteome</keyword>
<evidence type="ECO:0000313" key="1">
    <source>
        <dbReference type="EMBL" id="PAX59435.1"/>
    </source>
</evidence>
<sequence length="106" mass="12295">MQVPQNSVIYNYHLKLNSTITLKHRMNTLLQLLDEKKWNASDLAREYGKRESPELTPDEAIKKYGSMIRKAVNDPDRTKHGTIKQLIEILGGELVVRVKRVEDMSF</sequence>
<gene>
    <name evidence="1" type="ORF">CK510_07025</name>
</gene>
<organism evidence="1 2">
    <name type="scientific">Brunnivagina elsteri CCALA 953</name>
    <dbReference type="NCBI Taxonomy" id="987040"/>
    <lineage>
        <taxon>Bacteria</taxon>
        <taxon>Bacillati</taxon>
        <taxon>Cyanobacteriota</taxon>
        <taxon>Cyanophyceae</taxon>
        <taxon>Nostocales</taxon>
        <taxon>Calotrichaceae</taxon>
        <taxon>Brunnivagina</taxon>
    </lineage>
</organism>